<keyword evidence="4 7" id="KW-1133">Transmembrane helix</keyword>
<proteinExistence type="inferred from homology"/>
<evidence type="ECO:0000256" key="7">
    <source>
        <dbReference type="SAM" id="Phobius"/>
    </source>
</evidence>
<evidence type="ECO:0000313" key="10">
    <source>
        <dbReference type="EMBL" id="OIN95751.1"/>
    </source>
</evidence>
<evidence type="ECO:0000256" key="1">
    <source>
        <dbReference type="ARBA" id="ARBA00004651"/>
    </source>
</evidence>
<organism evidence="10 11">
    <name type="scientific">Candidatus Desantisbacteria bacterium CG1_02_38_46</name>
    <dbReference type="NCBI Taxonomy" id="1817893"/>
    <lineage>
        <taxon>Bacteria</taxon>
        <taxon>Candidatus Desantisiibacteriota</taxon>
    </lineage>
</organism>
<dbReference type="SUPFAM" id="SSF53187">
    <property type="entry name" value="Zn-dependent exopeptidases"/>
    <property type="match status" value="1"/>
</dbReference>
<feature type="transmembrane region" description="Helical" evidence="7">
    <location>
        <begin position="813"/>
        <end position="831"/>
    </location>
</feature>
<evidence type="ECO:0000256" key="5">
    <source>
        <dbReference type="ARBA" id="ARBA00023136"/>
    </source>
</evidence>
<keyword evidence="2" id="KW-1003">Cell membrane</keyword>
<dbReference type="PANTHER" id="PTHR30572:SF4">
    <property type="entry name" value="ABC TRANSPORTER PERMEASE YTRF"/>
    <property type="match status" value="1"/>
</dbReference>
<dbReference type="InterPro" id="IPR050250">
    <property type="entry name" value="Macrolide_Exporter_MacB"/>
</dbReference>
<dbReference type="Proteomes" id="UP000182278">
    <property type="component" value="Unassembled WGS sequence"/>
</dbReference>
<sequence length="1478" mass="167347">MSTRQKNIILCFIFMIATNAFSFNYWNIAGQVDISRVKNNVEYFSNLGSRVCGYEGERKAAEYIISELKNLGLEVRVQEFDVVVPKDKGASLKVISSNRILTLHSLWPNGVRTSTLPEEGLDGLLIYGGNGNLENLNGKEIKGSIVLLNFNSGANWLNLAMLGAKAIVFIQPQKTNRTEAGKTFTTVPVNVPRFYIKSNEAKILISEINKNKEKEIPVHLKARMEWEKVQSKNIFATLPGRDKKLKDETVVIQSFYDAISVVPSIAPGAENSTGISALLEIARILKNNPPKRNVIFLANSAHFITRKGIFAFINEFARTDKYFKDKIKNPIKISLFIGLDLSSHSDELVVWHNSEDFYHQRYLAPLGKKFIDYAQEICNSLGYKISNTFSNGITAEKGISFSSLIPVKIMADGEVPLKAGNPSISIITAHDARMLVDTPLDKAEYINYGNLEKQIKFLSCLLKKAIDEEEIFPKLAMELRDLLRGLRGEIVSFDPRESFVPDKPIKGAVTEIIMSQEKAVAGVRTTYFNITDEKGRYFELFPTVTAVEIHAYVLDKDGNIVYAPDRGVNGAENYPMKAWIDWWEKAQITVLFPCVPIDIFELIDPRYLTSMNRIDIFNINNSLPYAYGYTFIDQKIPVWIGATSLSEPVAVIFTHPQEKIKIAFGTGALGMRQLLLNSPGSKKKSLSEGVGFEPTVKNIANTPFQAAKDMYNLDEFRITQLYKYGISNARLLELHQESAKFLKESEKAKEEKRWDDFVRYSRRSAGLESRAYPDVKGTMNDVISGVIFYMFLILPFSFLFERLVFGFSDIRKQIVAVFGIFLATYLVLRLVHPAFSLTFAAEIILLAFILLALSLLVISFVSGKFEELMKKRKRETLKVEEAEISRASVLSRAFSLGVSNMKRRKMRTFLTALTLILLTFTVLSFTSVRAYLKFYQIYRSNVPPYQGMLIRDRVWFPLEEKTCEYLKEDFSKENTIISSRSWFIVRTKGEKTNFKIRYQDNSFYASGLVGLEPAEREITGVDKSLIRGRWFEQGEENVCIIPEEMAKLLKINLEEAGKAKIKLFGEEFLIIGVFDSKKFNQFKDIDDEALTPAEFMGTMEEMHGKTLQEKRGGGYQAEKAKIESFLHTDGANIIILPYQQVVNSGGTIQSIAIKFIDEKDLKEKIENFVSRLALTVFAGIGNNSIVYSSLSGTSFSGLTNLLIPIIVVALIVLNTMMGSVYERFREVGTYSALGLAPTHISMLFIAEACVYAIVGGICGYLLGQIIAKIFTVTGTLSGLTLNYSSLSAVSSTLMVMAVVFLSTIYPANKASKMAVPDVTRKWKIPAPVGDDWRFDFPFTVSEKEVLGLFVFLRNYFASYTEESIGDFYTEDTHFETFELEGREEKGYLIKMNVWIAPFDLGVSQKIELRATPTEDKGIYLIVVFINRMSGEGEDWKRLNRHFLNCLRKQFLVWRTIAEQTKEEYREEGRKFLFKENTR</sequence>
<protein>
    <submittedName>
        <fullName evidence="10">Uncharacterized protein</fullName>
    </submittedName>
</protein>
<evidence type="ECO:0000313" key="11">
    <source>
        <dbReference type="Proteomes" id="UP000182278"/>
    </source>
</evidence>
<feature type="transmembrane region" description="Helical" evidence="7">
    <location>
        <begin position="1283"/>
        <end position="1305"/>
    </location>
</feature>
<feature type="transmembrane region" description="Helical" evidence="7">
    <location>
        <begin position="1242"/>
        <end position="1263"/>
    </location>
</feature>
<feature type="transmembrane region" description="Helical" evidence="7">
    <location>
        <begin position="782"/>
        <end position="801"/>
    </location>
</feature>
<feature type="transmembrane region" description="Helical" evidence="7">
    <location>
        <begin position="843"/>
        <end position="863"/>
    </location>
</feature>
<comment type="caution">
    <text evidence="10">The sequence shown here is derived from an EMBL/GenBank/DDBJ whole genome shotgun (WGS) entry which is preliminary data.</text>
</comment>
<dbReference type="Pfam" id="PF04389">
    <property type="entry name" value="Peptidase_M28"/>
    <property type="match status" value="1"/>
</dbReference>
<evidence type="ECO:0000256" key="4">
    <source>
        <dbReference type="ARBA" id="ARBA00022989"/>
    </source>
</evidence>
<dbReference type="InterPro" id="IPR003838">
    <property type="entry name" value="ABC3_permease_C"/>
</dbReference>
<evidence type="ECO:0000256" key="6">
    <source>
        <dbReference type="ARBA" id="ARBA00038076"/>
    </source>
</evidence>
<dbReference type="PANTHER" id="PTHR30572">
    <property type="entry name" value="MEMBRANE COMPONENT OF TRANSPORTER-RELATED"/>
    <property type="match status" value="1"/>
</dbReference>
<dbReference type="GO" id="GO:0022857">
    <property type="term" value="F:transmembrane transporter activity"/>
    <property type="evidence" value="ECO:0007669"/>
    <property type="project" value="TreeGrafter"/>
</dbReference>
<dbReference type="InterPro" id="IPR007484">
    <property type="entry name" value="Peptidase_M28"/>
</dbReference>
<evidence type="ECO:0000259" key="9">
    <source>
        <dbReference type="Pfam" id="PF04389"/>
    </source>
</evidence>
<keyword evidence="3 7" id="KW-0812">Transmembrane</keyword>
<dbReference type="Pfam" id="PF02687">
    <property type="entry name" value="FtsX"/>
    <property type="match status" value="1"/>
</dbReference>
<feature type="domain" description="ABC3 transporter permease C-terminal" evidence="8">
    <location>
        <begin position="1204"/>
        <end position="1313"/>
    </location>
</feature>
<evidence type="ECO:0000256" key="2">
    <source>
        <dbReference type="ARBA" id="ARBA00022475"/>
    </source>
</evidence>
<feature type="transmembrane region" description="Helical" evidence="7">
    <location>
        <begin position="1201"/>
        <end position="1221"/>
    </location>
</feature>
<dbReference type="GO" id="GO:0005886">
    <property type="term" value="C:plasma membrane"/>
    <property type="evidence" value="ECO:0007669"/>
    <property type="project" value="UniProtKB-SubCell"/>
</dbReference>
<dbReference type="STRING" id="1817893.AUJ66_08275"/>
<feature type="domain" description="Peptidase M28" evidence="9">
    <location>
        <begin position="233"/>
        <end position="302"/>
    </location>
</feature>
<evidence type="ECO:0000256" key="3">
    <source>
        <dbReference type="ARBA" id="ARBA00022692"/>
    </source>
</evidence>
<name>A0A1J4S8X9_9BACT</name>
<dbReference type="EMBL" id="MNUO01000128">
    <property type="protein sequence ID" value="OIN95751.1"/>
    <property type="molecule type" value="Genomic_DNA"/>
</dbReference>
<comment type="similarity">
    <text evidence="6">Belongs to the ABC-4 integral membrane protein family.</text>
</comment>
<reference evidence="10 11" key="1">
    <citation type="journal article" date="2016" name="Environ. Microbiol.">
        <title>Genomic resolution of a cold subsurface aquifer community provides metabolic insights for novel microbes adapted to high CO concentrations.</title>
        <authorList>
            <person name="Probst A.J."/>
            <person name="Castelle C.J."/>
            <person name="Singh A."/>
            <person name="Brown C.T."/>
            <person name="Anantharaman K."/>
            <person name="Sharon I."/>
            <person name="Hug L.A."/>
            <person name="Burstein D."/>
            <person name="Emerson J.B."/>
            <person name="Thomas B.C."/>
            <person name="Banfield J.F."/>
        </authorList>
    </citation>
    <scope>NUCLEOTIDE SEQUENCE [LARGE SCALE GENOMIC DNA]</scope>
    <source>
        <strain evidence="10">CG1_02_38_46</strain>
    </source>
</reference>
<gene>
    <name evidence="10" type="ORF">AUJ66_08275</name>
</gene>
<feature type="transmembrane region" description="Helical" evidence="7">
    <location>
        <begin position="909"/>
        <end position="932"/>
    </location>
</feature>
<dbReference type="Gene3D" id="3.40.630.10">
    <property type="entry name" value="Zn peptidases"/>
    <property type="match status" value="2"/>
</dbReference>
<comment type="subcellular location">
    <subcellularLocation>
        <location evidence="1">Cell membrane</location>
        <topology evidence="1">Multi-pass membrane protein</topology>
    </subcellularLocation>
</comment>
<keyword evidence="5 7" id="KW-0472">Membrane</keyword>
<accession>A0A1J4S8X9</accession>
<evidence type="ECO:0000259" key="8">
    <source>
        <dbReference type="Pfam" id="PF02687"/>
    </source>
</evidence>